<dbReference type="GO" id="GO:1901381">
    <property type="term" value="P:positive regulation of potassium ion transmembrane transport"/>
    <property type="evidence" value="ECO:0007669"/>
    <property type="project" value="Ensembl"/>
</dbReference>
<reference evidence="15" key="2">
    <citation type="submission" date="2025-08" db="UniProtKB">
        <authorList>
            <consortium name="Ensembl"/>
        </authorList>
    </citation>
    <scope>IDENTIFICATION</scope>
    <source>
        <strain evidence="15">Thorbecke</strain>
    </source>
</reference>
<proteinExistence type="inferred from homology"/>
<dbReference type="InParanoid" id="A0A5F9DLC1"/>
<evidence type="ECO:0000256" key="9">
    <source>
        <dbReference type="ARBA" id="ARBA00023322"/>
    </source>
</evidence>
<feature type="domain" description="Endothelin-like toxin" evidence="14">
    <location>
        <begin position="87"/>
        <end position="108"/>
    </location>
</feature>
<dbReference type="Proteomes" id="UP000001811">
    <property type="component" value="Unplaced"/>
</dbReference>
<dbReference type="Ensembl" id="ENSOCUT00000042043.1">
    <property type="protein sequence ID" value="ENSOCUP00000046269.1"/>
    <property type="gene ID" value="ENSOCUG00000025675.3"/>
</dbReference>
<dbReference type="GO" id="GO:0007411">
    <property type="term" value="P:axon guidance"/>
    <property type="evidence" value="ECO:0007669"/>
    <property type="project" value="Ensembl"/>
</dbReference>
<evidence type="ECO:0000256" key="7">
    <source>
        <dbReference type="ARBA" id="ARBA00022858"/>
    </source>
</evidence>
<dbReference type="GO" id="GO:0010468">
    <property type="term" value="P:regulation of gene expression"/>
    <property type="evidence" value="ECO:0007669"/>
    <property type="project" value="Ensembl"/>
</dbReference>
<dbReference type="GO" id="GO:0006874">
    <property type="term" value="P:intracellular calcium ion homeostasis"/>
    <property type="evidence" value="ECO:0007669"/>
    <property type="project" value="Ensembl"/>
</dbReference>
<dbReference type="GO" id="GO:0048675">
    <property type="term" value="P:axon extension"/>
    <property type="evidence" value="ECO:0007669"/>
    <property type="project" value="Ensembl"/>
</dbReference>
<dbReference type="GO" id="GO:0005179">
    <property type="term" value="F:hormone activity"/>
    <property type="evidence" value="ECO:0007669"/>
    <property type="project" value="Ensembl"/>
</dbReference>
<keyword evidence="8" id="KW-1015">Disulfide bond</keyword>
<feature type="region of interest" description="Disordered" evidence="12">
    <location>
        <begin position="173"/>
        <end position="210"/>
    </location>
</feature>
<dbReference type="GO" id="GO:0045840">
    <property type="term" value="P:positive regulation of mitotic nuclear division"/>
    <property type="evidence" value="ECO:0007669"/>
    <property type="project" value="Ensembl"/>
</dbReference>
<organism evidence="15 16">
    <name type="scientific">Oryctolagus cuniculus</name>
    <name type="common">Rabbit</name>
    <dbReference type="NCBI Taxonomy" id="9986"/>
    <lineage>
        <taxon>Eukaryota</taxon>
        <taxon>Metazoa</taxon>
        <taxon>Chordata</taxon>
        <taxon>Craniata</taxon>
        <taxon>Vertebrata</taxon>
        <taxon>Euteleostomi</taxon>
        <taxon>Mammalia</taxon>
        <taxon>Eutheria</taxon>
        <taxon>Euarchontoglires</taxon>
        <taxon>Glires</taxon>
        <taxon>Lagomorpha</taxon>
        <taxon>Leporidae</taxon>
        <taxon>Oryctolagus</taxon>
    </lineage>
</organism>
<keyword evidence="16" id="KW-1185">Reference proteome</keyword>
<keyword evidence="5" id="KW-0165">Cleavage on pair of basic residues</keyword>
<evidence type="ECO:0000313" key="16">
    <source>
        <dbReference type="Proteomes" id="UP000001811"/>
    </source>
</evidence>
<feature type="chain" id="PRO_5023835940" description="Endothelin-3" evidence="13">
    <location>
        <begin position="19"/>
        <end position="210"/>
    </location>
</feature>
<feature type="region of interest" description="Disordered" evidence="12">
    <location>
        <begin position="27"/>
        <end position="84"/>
    </location>
</feature>
<dbReference type="PROSITE" id="PS00270">
    <property type="entry name" value="ENDOTHELIN"/>
    <property type="match status" value="1"/>
</dbReference>
<evidence type="ECO:0000313" key="15">
    <source>
        <dbReference type="Ensembl" id="ENSOCUP00000046269.1"/>
    </source>
</evidence>
<comment type="similarity">
    <text evidence="3">Belongs to the endothelin/sarafotoxin family.</text>
</comment>
<evidence type="ECO:0000256" key="2">
    <source>
        <dbReference type="ARBA" id="ARBA00004613"/>
    </source>
</evidence>
<dbReference type="GO" id="GO:0014826">
    <property type="term" value="P:vein smooth muscle contraction"/>
    <property type="evidence" value="ECO:0007669"/>
    <property type="project" value="Ensembl"/>
</dbReference>
<dbReference type="GO" id="GO:0010460">
    <property type="term" value="P:positive regulation of heart rate"/>
    <property type="evidence" value="ECO:0007669"/>
    <property type="project" value="Ensembl"/>
</dbReference>
<feature type="signal peptide" evidence="13">
    <location>
        <begin position="1"/>
        <end position="18"/>
    </location>
</feature>
<evidence type="ECO:0000256" key="1">
    <source>
        <dbReference type="ARBA" id="ARBA00003023"/>
    </source>
</evidence>
<sequence>MEPGLWILLGLAVTAAAGFVPCPQTGGAGKTSVPRAPRVAGSEGDCEDSVASPKATVALTAGKGPSPGSPGRGQAAEGDPGHHRARRCTCFTYKDKECVYYCHLDIIWINTPEQTVPYGLSSYRGSLRGKRAVGPFPGSEQPSPQTPVRCRCVGREDKACTRFCSQAVDTRSDIRTTAEPDAAEEGETAGAPRGLRGRRLTARAEEASGP</sequence>
<keyword evidence="4" id="KW-0964">Secreted</keyword>
<dbReference type="GO" id="GO:0007166">
    <property type="term" value="P:cell surface receptor signaling pathway"/>
    <property type="evidence" value="ECO:0007669"/>
    <property type="project" value="Ensembl"/>
</dbReference>
<evidence type="ECO:0000256" key="11">
    <source>
        <dbReference type="ARBA" id="ARBA00041850"/>
    </source>
</evidence>
<name>A0A5F9DLC1_RABIT</name>
<evidence type="ECO:0000256" key="12">
    <source>
        <dbReference type="SAM" id="MobiDB-lite"/>
    </source>
</evidence>
<dbReference type="GeneTree" id="ENSGT00950000183053"/>
<dbReference type="InterPro" id="IPR001928">
    <property type="entry name" value="Endothln-like_toxin"/>
</dbReference>
<dbReference type="GO" id="GO:0002690">
    <property type="term" value="P:positive regulation of leukocyte chemotaxis"/>
    <property type="evidence" value="ECO:0007669"/>
    <property type="project" value="Ensembl"/>
</dbReference>
<keyword evidence="7" id="KW-0838">Vasoactive</keyword>
<dbReference type="GO" id="GO:0030318">
    <property type="term" value="P:melanocyte differentiation"/>
    <property type="evidence" value="ECO:0007669"/>
    <property type="project" value="Ensembl"/>
</dbReference>
<dbReference type="GO" id="GO:0071805">
    <property type="term" value="P:potassium ion transmembrane transport"/>
    <property type="evidence" value="ECO:0007669"/>
    <property type="project" value="Ensembl"/>
</dbReference>
<gene>
    <name evidence="15" type="primary">EDN3</name>
</gene>
<keyword evidence="6 13" id="KW-0732">Signal</keyword>
<evidence type="ECO:0000256" key="13">
    <source>
        <dbReference type="SAM" id="SignalP"/>
    </source>
</evidence>
<dbReference type="GO" id="GO:0001755">
    <property type="term" value="P:neural crest cell migration"/>
    <property type="evidence" value="ECO:0007669"/>
    <property type="project" value="Ensembl"/>
</dbReference>
<dbReference type="GO" id="GO:0043410">
    <property type="term" value="P:positive regulation of MAPK cascade"/>
    <property type="evidence" value="ECO:0007669"/>
    <property type="project" value="Ensembl"/>
</dbReference>
<feature type="domain" description="Endothelin-like toxin" evidence="14">
    <location>
        <begin position="149"/>
        <end position="170"/>
    </location>
</feature>
<dbReference type="GO" id="GO:0031708">
    <property type="term" value="F:endothelin B receptor binding"/>
    <property type="evidence" value="ECO:0007669"/>
    <property type="project" value="Ensembl"/>
</dbReference>
<dbReference type="SMART" id="SM00272">
    <property type="entry name" value="END"/>
    <property type="match status" value="2"/>
</dbReference>
<evidence type="ECO:0000259" key="14">
    <source>
        <dbReference type="SMART" id="SM00272"/>
    </source>
</evidence>
<dbReference type="PANTHER" id="PTHR13874:SF11">
    <property type="entry name" value="ENDOTHELIN-3"/>
    <property type="match status" value="1"/>
</dbReference>
<reference evidence="15" key="3">
    <citation type="submission" date="2025-09" db="UniProtKB">
        <authorList>
            <consortium name="Ensembl"/>
        </authorList>
    </citation>
    <scope>IDENTIFICATION</scope>
    <source>
        <strain evidence="15">Thorbecke</strain>
    </source>
</reference>
<dbReference type="GO" id="GO:0019229">
    <property type="term" value="P:regulation of vasoconstriction"/>
    <property type="evidence" value="ECO:0007669"/>
    <property type="project" value="InterPro"/>
</dbReference>
<evidence type="ECO:0000256" key="8">
    <source>
        <dbReference type="ARBA" id="ARBA00023157"/>
    </source>
</evidence>
<dbReference type="GO" id="GO:0003100">
    <property type="term" value="P:regulation of systemic arterial blood pressure by endothelin"/>
    <property type="evidence" value="ECO:0007669"/>
    <property type="project" value="Ensembl"/>
</dbReference>
<dbReference type="Bgee" id="ENSOCUG00000025675">
    <property type="expression patterns" value="Expressed in left lung and 11 other cell types or tissues"/>
</dbReference>
<dbReference type="PANTHER" id="PTHR13874">
    <property type="entry name" value="ENDOTHELIN"/>
    <property type="match status" value="1"/>
</dbReference>
<evidence type="ECO:0000256" key="6">
    <source>
        <dbReference type="ARBA" id="ARBA00022729"/>
    </source>
</evidence>
<dbReference type="FunCoup" id="A0A5F9DLC1">
    <property type="interactions" value="200"/>
</dbReference>
<keyword evidence="9" id="KW-0839">Vasoconstrictor</keyword>
<dbReference type="GO" id="GO:0008283">
    <property type="term" value="P:cell population proliferation"/>
    <property type="evidence" value="ECO:0007669"/>
    <property type="project" value="Ensembl"/>
</dbReference>
<reference evidence="15 16" key="1">
    <citation type="journal article" date="2011" name="Nature">
        <title>A high-resolution map of human evolutionary constraint using 29 mammals.</title>
        <authorList>
            <person name="Lindblad-Toh K."/>
            <person name="Garber M."/>
            <person name="Zuk O."/>
            <person name="Lin M.F."/>
            <person name="Parker B.J."/>
            <person name="Washietl S."/>
            <person name="Kheradpour P."/>
            <person name="Ernst J."/>
            <person name="Jordan G."/>
            <person name="Mauceli E."/>
            <person name="Ward L.D."/>
            <person name="Lowe C.B."/>
            <person name="Holloway A.K."/>
            <person name="Clamp M."/>
            <person name="Gnerre S."/>
            <person name="Alfoldi J."/>
            <person name="Beal K."/>
            <person name="Chang J."/>
            <person name="Clawson H."/>
            <person name="Cuff J."/>
            <person name="Di Palma F."/>
            <person name="Fitzgerald S."/>
            <person name="Flicek P."/>
            <person name="Guttman M."/>
            <person name="Hubisz M.J."/>
            <person name="Jaffe D.B."/>
            <person name="Jungreis I."/>
            <person name="Kent W.J."/>
            <person name="Kostka D."/>
            <person name="Lara M."/>
            <person name="Martins A.L."/>
            <person name="Massingham T."/>
            <person name="Moltke I."/>
            <person name="Raney B.J."/>
            <person name="Rasmussen M.D."/>
            <person name="Robinson J."/>
            <person name="Stark A."/>
            <person name="Vilella A.J."/>
            <person name="Wen J."/>
            <person name="Xie X."/>
            <person name="Zody M.C."/>
            <person name="Baldwin J."/>
            <person name="Bloom T."/>
            <person name="Chin C.W."/>
            <person name="Heiman D."/>
            <person name="Nicol R."/>
            <person name="Nusbaum C."/>
            <person name="Young S."/>
            <person name="Wilkinson J."/>
            <person name="Worley K.C."/>
            <person name="Kovar C.L."/>
            <person name="Muzny D.M."/>
            <person name="Gibbs R.A."/>
            <person name="Cree A."/>
            <person name="Dihn H.H."/>
            <person name="Fowler G."/>
            <person name="Jhangiani S."/>
            <person name="Joshi V."/>
            <person name="Lee S."/>
            <person name="Lewis L.R."/>
            <person name="Nazareth L.V."/>
            <person name="Okwuonu G."/>
            <person name="Santibanez J."/>
            <person name="Warren W.C."/>
            <person name="Mardis E.R."/>
            <person name="Weinstock G.M."/>
            <person name="Wilson R.K."/>
            <person name="Delehaunty K."/>
            <person name="Dooling D."/>
            <person name="Fronik C."/>
            <person name="Fulton L."/>
            <person name="Fulton B."/>
            <person name="Graves T."/>
            <person name="Minx P."/>
            <person name="Sodergren E."/>
            <person name="Birney E."/>
            <person name="Margulies E.H."/>
            <person name="Herrero J."/>
            <person name="Green E.D."/>
            <person name="Haussler D."/>
            <person name="Siepel A."/>
            <person name="Goldman N."/>
            <person name="Pollard K.S."/>
            <person name="Pedersen J.S."/>
            <person name="Lander E.S."/>
            <person name="Kellis M."/>
        </authorList>
    </citation>
    <scope>NUCLEOTIDE SEQUENCE [LARGE SCALE GENOMIC DNA]</scope>
    <source>
        <strain evidence="16">Thorbecke</strain>
    </source>
</reference>
<evidence type="ECO:0000256" key="3">
    <source>
        <dbReference type="ARBA" id="ARBA00010959"/>
    </source>
</evidence>
<accession>A0A5F9DLC1</accession>
<dbReference type="PRINTS" id="PR00365">
    <property type="entry name" value="ENDOTHELIN"/>
</dbReference>
<dbReference type="GO" id="GO:0005615">
    <property type="term" value="C:extracellular space"/>
    <property type="evidence" value="ECO:0007669"/>
    <property type="project" value="Ensembl"/>
</dbReference>
<dbReference type="GO" id="GO:0030593">
    <property type="term" value="P:neutrophil chemotaxis"/>
    <property type="evidence" value="ECO:0007669"/>
    <property type="project" value="Ensembl"/>
</dbReference>
<dbReference type="Pfam" id="PF00322">
    <property type="entry name" value="Endothelin"/>
    <property type="match status" value="1"/>
</dbReference>
<dbReference type="GO" id="GO:0008284">
    <property type="term" value="P:positive regulation of cell population proliferation"/>
    <property type="evidence" value="ECO:0007669"/>
    <property type="project" value="Ensembl"/>
</dbReference>
<evidence type="ECO:0000256" key="10">
    <source>
        <dbReference type="ARBA" id="ARBA00040198"/>
    </source>
</evidence>
<evidence type="ECO:0000256" key="4">
    <source>
        <dbReference type="ARBA" id="ARBA00022525"/>
    </source>
</evidence>
<comment type="function">
    <text evidence="1">Endothelins are endothelium-derived vasoconstrictor peptides.</text>
</comment>
<dbReference type="GO" id="GO:0046887">
    <property type="term" value="P:positive regulation of hormone secretion"/>
    <property type="evidence" value="ECO:0007669"/>
    <property type="project" value="Ensembl"/>
</dbReference>
<dbReference type="InterPro" id="IPR019764">
    <property type="entry name" value="Endothelin_toxin_CS"/>
</dbReference>
<evidence type="ECO:0000256" key="5">
    <source>
        <dbReference type="ARBA" id="ARBA00022685"/>
    </source>
</evidence>
<protein>
    <recommendedName>
        <fullName evidence="10">Endothelin-3</fullName>
    </recommendedName>
    <alternativeName>
        <fullName evidence="11">Preproendothelin-3</fullName>
    </alternativeName>
</protein>
<comment type="subcellular location">
    <subcellularLocation>
        <location evidence="2">Secreted</location>
    </subcellularLocation>
</comment>
<dbReference type="GO" id="GO:0030072">
    <property type="term" value="P:peptide hormone secretion"/>
    <property type="evidence" value="ECO:0007669"/>
    <property type="project" value="Ensembl"/>
</dbReference>
<dbReference type="GO" id="GO:0051649">
    <property type="term" value="P:establishment of localization in cell"/>
    <property type="evidence" value="ECO:0007669"/>
    <property type="project" value="Ensembl"/>
</dbReference>
<dbReference type="AlphaFoldDB" id="A0A5F9DLC1"/>
<dbReference type="InterPro" id="IPR020475">
    <property type="entry name" value="Endothelin"/>
</dbReference>
<dbReference type="GO" id="GO:0045597">
    <property type="term" value="P:positive regulation of cell differentiation"/>
    <property type="evidence" value="ECO:0007669"/>
    <property type="project" value="Ensembl"/>
</dbReference>
<dbReference type="GO" id="GO:0010961">
    <property type="term" value="P:intracellular magnesium ion homeostasis"/>
    <property type="evidence" value="ECO:0007669"/>
    <property type="project" value="Ensembl"/>
</dbReference>
<dbReference type="GO" id="GO:0048070">
    <property type="term" value="P:regulation of developmental pigmentation"/>
    <property type="evidence" value="ECO:0007669"/>
    <property type="project" value="Ensembl"/>
</dbReference>